<dbReference type="Proteomes" id="UP001218218">
    <property type="component" value="Unassembled WGS sequence"/>
</dbReference>
<name>A0AAD7AW94_9AGAR</name>
<proteinExistence type="predicted"/>
<feature type="region of interest" description="Disordered" evidence="1">
    <location>
        <begin position="1"/>
        <end position="42"/>
    </location>
</feature>
<protein>
    <submittedName>
        <fullName evidence="2">Uncharacterized protein</fullName>
    </submittedName>
</protein>
<accession>A0AAD7AW94</accession>
<evidence type="ECO:0000313" key="2">
    <source>
        <dbReference type="EMBL" id="KAJ7368990.1"/>
    </source>
</evidence>
<gene>
    <name evidence="2" type="ORF">DFH08DRAFT_928969</name>
</gene>
<dbReference type="EMBL" id="JARIHO010000001">
    <property type="protein sequence ID" value="KAJ7368990.1"/>
    <property type="molecule type" value="Genomic_DNA"/>
</dbReference>
<comment type="caution">
    <text evidence="2">The sequence shown here is derived from an EMBL/GenBank/DDBJ whole genome shotgun (WGS) entry which is preliminary data.</text>
</comment>
<dbReference type="AlphaFoldDB" id="A0AAD7AW94"/>
<sequence>MSRIRDGNGSTLSSPHPAMGRNIKDKRRCPARASHLSMKSSPEVGWETKFGERMSNGMSTIDQSAAVVRAMFRQGWQTFHHQPRFATGVRQCTKIFAVISTRQEMQWCRVVRALEQSELTQAARPDVCGDRLWAFYNAAEIKIEHEQTTAKDLIRKEGLFVSRAKKSECLKFRGNRNTLFRVAWIRVHLYRDPRRSWEKKYWPHRGTTGTRYLSIRRWFLAHESAIHQEQRGWHPSPDLEDRHLWKESLEKLVKCVQCLTNLPERRVVKYAQHRHANERYLIVYMGRYPANAQFDFLGERILVLHVLISYRVNPFKYYFHAIRNSDSIENFSLSDMRKFSSRPRQMPLFPGNLHVGIQFGQ</sequence>
<evidence type="ECO:0000313" key="3">
    <source>
        <dbReference type="Proteomes" id="UP001218218"/>
    </source>
</evidence>
<organism evidence="2 3">
    <name type="scientific">Mycena albidolilacea</name>
    <dbReference type="NCBI Taxonomy" id="1033008"/>
    <lineage>
        <taxon>Eukaryota</taxon>
        <taxon>Fungi</taxon>
        <taxon>Dikarya</taxon>
        <taxon>Basidiomycota</taxon>
        <taxon>Agaricomycotina</taxon>
        <taxon>Agaricomycetes</taxon>
        <taxon>Agaricomycetidae</taxon>
        <taxon>Agaricales</taxon>
        <taxon>Marasmiineae</taxon>
        <taxon>Mycenaceae</taxon>
        <taxon>Mycena</taxon>
    </lineage>
</organism>
<reference evidence="2" key="1">
    <citation type="submission" date="2023-03" db="EMBL/GenBank/DDBJ databases">
        <title>Massive genome expansion in bonnet fungi (Mycena s.s.) driven by repeated elements and novel gene families across ecological guilds.</title>
        <authorList>
            <consortium name="Lawrence Berkeley National Laboratory"/>
            <person name="Harder C.B."/>
            <person name="Miyauchi S."/>
            <person name="Viragh M."/>
            <person name="Kuo A."/>
            <person name="Thoen E."/>
            <person name="Andreopoulos B."/>
            <person name="Lu D."/>
            <person name="Skrede I."/>
            <person name="Drula E."/>
            <person name="Henrissat B."/>
            <person name="Morin E."/>
            <person name="Kohler A."/>
            <person name="Barry K."/>
            <person name="LaButti K."/>
            <person name="Morin E."/>
            <person name="Salamov A."/>
            <person name="Lipzen A."/>
            <person name="Mereny Z."/>
            <person name="Hegedus B."/>
            <person name="Baldrian P."/>
            <person name="Stursova M."/>
            <person name="Weitz H."/>
            <person name="Taylor A."/>
            <person name="Grigoriev I.V."/>
            <person name="Nagy L.G."/>
            <person name="Martin F."/>
            <person name="Kauserud H."/>
        </authorList>
    </citation>
    <scope>NUCLEOTIDE SEQUENCE</scope>
    <source>
        <strain evidence="2">CBHHK002</strain>
    </source>
</reference>
<keyword evidence="3" id="KW-1185">Reference proteome</keyword>
<evidence type="ECO:0000256" key="1">
    <source>
        <dbReference type="SAM" id="MobiDB-lite"/>
    </source>
</evidence>